<dbReference type="PROSITE" id="PS51462">
    <property type="entry name" value="NUDIX"/>
    <property type="match status" value="1"/>
</dbReference>
<accession>A0A285LAB4</accession>
<dbReference type="InterPro" id="IPR000086">
    <property type="entry name" value="NUDIX_hydrolase_dom"/>
</dbReference>
<dbReference type="Proteomes" id="UP000219565">
    <property type="component" value="Unassembled WGS sequence"/>
</dbReference>
<keyword evidence="3" id="KW-1185">Reference proteome</keyword>
<dbReference type="AlphaFoldDB" id="A0A285LAB4"/>
<evidence type="ECO:0000313" key="3">
    <source>
        <dbReference type="Proteomes" id="UP000219565"/>
    </source>
</evidence>
<dbReference type="EMBL" id="OBEG01000003">
    <property type="protein sequence ID" value="SNY81905.1"/>
    <property type="molecule type" value="Genomic_DNA"/>
</dbReference>
<keyword evidence="2" id="KW-0378">Hydrolase</keyword>
<dbReference type="GO" id="GO:0006167">
    <property type="term" value="P:AMP biosynthetic process"/>
    <property type="evidence" value="ECO:0007669"/>
    <property type="project" value="TreeGrafter"/>
</dbReference>
<name>A0A285LAB4_9NOCA</name>
<dbReference type="GO" id="GO:0006754">
    <property type="term" value="P:ATP biosynthetic process"/>
    <property type="evidence" value="ECO:0007669"/>
    <property type="project" value="TreeGrafter"/>
</dbReference>
<evidence type="ECO:0000259" key="1">
    <source>
        <dbReference type="PROSITE" id="PS51462"/>
    </source>
</evidence>
<evidence type="ECO:0000313" key="2">
    <source>
        <dbReference type="EMBL" id="SNY81905.1"/>
    </source>
</evidence>
<dbReference type="CDD" id="cd04662">
    <property type="entry name" value="NUDIX_Hydrolase"/>
    <property type="match status" value="1"/>
</dbReference>
<dbReference type="PANTHER" id="PTHR21340">
    <property type="entry name" value="DIADENOSINE 5,5-P1,P4-TETRAPHOSPHATE PYROPHOSPHOHYDROLASE MUTT"/>
    <property type="match status" value="1"/>
</dbReference>
<dbReference type="SUPFAM" id="SSF55811">
    <property type="entry name" value="Nudix"/>
    <property type="match status" value="1"/>
</dbReference>
<dbReference type="InterPro" id="IPR015797">
    <property type="entry name" value="NUDIX_hydrolase-like_dom_sf"/>
</dbReference>
<proteinExistence type="predicted"/>
<organism evidence="2 3">
    <name type="scientific">Nocardia amikacinitolerans</name>
    <dbReference type="NCBI Taxonomy" id="756689"/>
    <lineage>
        <taxon>Bacteria</taxon>
        <taxon>Bacillati</taxon>
        <taxon>Actinomycetota</taxon>
        <taxon>Actinomycetes</taxon>
        <taxon>Mycobacteriales</taxon>
        <taxon>Nocardiaceae</taxon>
        <taxon>Nocardia</taxon>
    </lineage>
</organism>
<dbReference type="InterPro" id="IPR051325">
    <property type="entry name" value="Nudix_hydrolase_domain"/>
</dbReference>
<reference evidence="2 3" key="1">
    <citation type="submission" date="2017-09" db="EMBL/GenBank/DDBJ databases">
        <authorList>
            <person name="Ehlers B."/>
            <person name="Leendertz F.H."/>
        </authorList>
    </citation>
    <scope>NUCLEOTIDE SEQUENCE [LARGE SCALE GENOMIC DNA]</scope>
    <source>
        <strain evidence="2 3">DSM 45537</strain>
    </source>
</reference>
<dbReference type="Pfam" id="PF00293">
    <property type="entry name" value="NUDIX"/>
    <property type="match status" value="1"/>
</dbReference>
<dbReference type="GO" id="GO:0004081">
    <property type="term" value="F:bis(5'-nucleosyl)-tetraphosphatase (asymmetrical) activity"/>
    <property type="evidence" value="ECO:0007669"/>
    <property type="project" value="TreeGrafter"/>
</dbReference>
<sequence length="174" mass="19364">MTRQTAGVTATFSAGVLLFRTTSGDPEVLLGHMGGPFWARKDNAAWSIPKGEYDPETEDAALAARREFTEELGLPAPEGEWIPLGEVRYSSGRKRIVAWAVQGDLDPAEVDPGTFEMEWPPHSGRLVAFPEIDRAEWFDLSTARDKLIAGQRPYLDRLTEHLRAEADRTDDARP</sequence>
<feature type="domain" description="Nudix hydrolase" evidence="1">
    <location>
        <begin position="9"/>
        <end position="160"/>
    </location>
</feature>
<protein>
    <submittedName>
        <fullName evidence="2">Predicted NTP pyrophosphohydrolase, NUDIX family</fullName>
    </submittedName>
</protein>
<dbReference type="PANTHER" id="PTHR21340:SF7">
    <property type="entry name" value="NUDIX HYDROLASE DOMAIN-CONTAINING PROTEIN"/>
    <property type="match status" value="1"/>
</dbReference>
<dbReference type="Gene3D" id="3.90.79.10">
    <property type="entry name" value="Nucleoside Triphosphate Pyrophosphohydrolase"/>
    <property type="match status" value="1"/>
</dbReference>
<gene>
    <name evidence="2" type="ORF">SAMN04244553_3370</name>
</gene>